<dbReference type="NCBIfam" id="TIGR02887">
    <property type="entry name" value="spore_ger_x_C"/>
    <property type="match status" value="1"/>
</dbReference>
<dbReference type="InterPro" id="IPR057336">
    <property type="entry name" value="GerAC_N"/>
</dbReference>
<evidence type="ECO:0000256" key="1">
    <source>
        <dbReference type="ARBA" id="ARBA00004635"/>
    </source>
</evidence>
<dbReference type="InterPro" id="IPR008844">
    <property type="entry name" value="Spore_GerAC-like"/>
</dbReference>
<dbReference type="Pfam" id="PF05504">
    <property type="entry name" value="Spore_GerAC"/>
    <property type="match status" value="1"/>
</dbReference>
<dbReference type="RefSeq" id="WP_011270228.1">
    <property type="nucleotide sequence ID" value="NC_007103.1"/>
</dbReference>
<dbReference type="Gene3D" id="6.20.190.10">
    <property type="entry name" value="Nutrient germinant receptor protein C, domain 1"/>
    <property type="match status" value="1"/>
</dbReference>
<comment type="subcellular location">
    <subcellularLocation>
        <location evidence="1">Membrane</location>
        <topology evidence="1">Lipid-anchor</topology>
    </subcellularLocation>
</comment>
<evidence type="ECO:0000256" key="4">
    <source>
        <dbReference type="ARBA" id="ARBA00022729"/>
    </source>
</evidence>
<dbReference type="PROSITE" id="PS51257">
    <property type="entry name" value="PROKAR_LIPOPROTEIN"/>
    <property type="match status" value="1"/>
</dbReference>
<keyword evidence="4" id="KW-0732">Signal</keyword>
<keyword evidence="3" id="KW-0309">Germination</keyword>
<evidence type="ECO:0000256" key="5">
    <source>
        <dbReference type="ARBA" id="ARBA00023136"/>
    </source>
</evidence>
<dbReference type="GO" id="GO:0016020">
    <property type="term" value="C:membrane"/>
    <property type="evidence" value="ECO:0007669"/>
    <property type="project" value="UniProtKB-SubCell"/>
</dbReference>
<dbReference type="Gene3D" id="3.30.300.210">
    <property type="entry name" value="Nutrient germinant receptor protein C, domain 3"/>
    <property type="match status" value="1"/>
</dbReference>
<evidence type="ECO:0000256" key="6">
    <source>
        <dbReference type="ARBA" id="ARBA00023139"/>
    </source>
</evidence>
<evidence type="ECO:0000256" key="7">
    <source>
        <dbReference type="ARBA" id="ARBA00023288"/>
    </source>
</evidence>
<evidence type="ECO:0000259" key="9">
    <source>
        <dbReference type="Pfam" id="PF25198"/>
    </source>
</evidence>
<organism evidence="10 11">
    <name type="scientific">Bacillus cereus (strain ZK / E33L)</name>
    <dbReference type="NCBI Taxonomy" id="288681"/>
    <lineage>
        <taxon>Bacteria</taxon>
        <taxon>Bacillati</taxon>
        <taxon>Bacillota</taxon>
        <taxon>Bacilli</taxon>
        <taxon>Bacillales</taxon>
        <taxon>Bacillaceae</taxon>
        <taxon>Bacillus</taxon>
        <taxon>Bacillus cereus group</taxon>
    </lineage>
</organism>
<feature type="domain" description="Spore germination GerAC-like C-terminal" evidence="8">
    <location>
        <begin position="232"/>
        <end position="395"/>
    </location>
</feature>
<dbReference type="AlphaFoldDB" id="Q4V1V9"/>
<protein>
    <submittedName>
        <fullName evidence="10">Spore germination protein KC</fullName>
    </submittedName>
</protein>
<evidence type="ECO:0000313" key="11">
    <source>
        <dbReference type="Proteomes" id="UP000002612"/>
    </source>
</evidence>
<keyword evidence="7" id="KW-0449">Lipoprotein</keyword>
<keyword evidence="10" id="KW-0614">Plasmid</keyword>
<name>Q4V1V9_BACCZ</name>
<dbReference type="InterPro" id="IPR038501">
    <property type="entry name" value="Spore_GerAC_C_sf"/>
</dbReference>
<dbReference type="Pfam" id="PF25198">
    <property type="entry name" value="Spore_GerAC_N"/>
    <property type="match status" value="1"/>
</dbReference>
<evidence type="ECO:0000256" key="3">
    <source>
        <dbReference type="ARBA" id="ARBA00022544"/>
    </source>
</evidence>
<accession>Q4V1V9</accession>
<keyword evidence="5" id="KW-0472">Membrane</keyword>
<comment type="similarity">
    <text evidence="2">Belongs to the GerABKC lipoprotein family.</text>
</comment>
<geneLocation type="plasmid" evidence="10 11">
    <name>pE33L466</name>
</geneLocation>
<dbReference type="InterPro" id="IPR046953">
    <property type="entry name" value="Spore_GerAC-like_C"/>
</dbReference>
<dbReference type="PANTHER" id="PTHR35789">
    <property type="entry name" value="SPORE GERMINATION PROTEIN B3"/>
    <property type="match status" value="1"/>
</dbReference>
<dbReference type="KEGG" id="bcz:pE33L466_0138"/>
<sequence length="411" mass="46224">MMRRMWTRMTLSRSPNIKLLLILLFLSTSFLLTGCWDRREVNDTALVLGTAIDKEKRGNIRLTIQILIPRAVSSGQTAGGGGGGGGDHQVLVRSAIGENMVDAASKLQTKFPRKIFWGHCKIYIFGEKLAKKGDIHKQIDFLLRHPEPRERAYLFVSDGKAKDLLTLQPPLERDVGEALRKLSEMHIGMNVTVKDFDQMVIGEAGAALLPLITKLPPMSRENKEEAIAYIIGTAIFKKDKMVGRINTKVTRGLLWLRNETQVSAVTVSPKKGETISLDPTRQKTKLVPSIKNGKWKIFVKVYSEGTVVQDGSHLDIMSSSVTKKIEKELEADIKRYINLSLKQVKKGMNVDVFGFADAFHRKYPKEWGKVKNQWDKVLPQLDVKIDVKTRVRRPGLSTTPAGLKEKEVEKK</sequence>
<gene>
    <name evidence="10" type="primary">gerKC</name>
    <name evidence="10" type="ordered locus">pE33L466_0138</name>
</gene>
<reference evidence="11" key="1">
    <citation type="journal article" date="2006" name="J. Bacteriol.">
        <title>Pathogenomic sequence analysis of Bacillus cereus and Bacillus thuringiensis isolates closely related to Bacillus anthracis.</title>
        <authorList>
            <person name="Han C.S."/>
            <person name="Xie G."/>
            <person name="Challacombe J.F."/>
            <person name="Altherr M.R."/>
            <person name="Bhotika S.S."/>
            <person name="Brown N."/>
            <person name="Bruce D."/>
            <person name="Campbell C.S."/>
            <person name="Campbell M.L."/>
            <person name="Chen J."/>
            <person name="Chertkov O."/>
            <person name="Cleland C."/>
            <person name="Dimitrijevic M."/>
            <person name="Doggett N.A."/>
            <person name="Fawcett J.J."/>
            <person name="Glavina T."/>
            <person name="Goodwin L.A."/>
            <person name="Green L.D."/>
            <person name="Hill K.K."/>
            <person name="Hitchcock P."/>
            <person name="Jackson P.J."/>
            <person name="Keim P."/>
            <person name="Kewalramani A.R."/>
            <person name="Longmire J."/>
            <person name="Lucas S."/>
            <person name="Malfatti S."/>
            <person name="McMurry K."/>
            <person name="Meincke L.J."/>
            <person name="Misra M."/>
            <person name="Moseman B.L."/>
            <person name="Mundt M."/>
            <person name="Munk A.C."/>
            <person name="Okinaka R.T."/>
            <person name="Parson-Quintana B."/>
            <person name="Reilly L.P."/>
            <person name="Richardson P."/>
            <person name="Robinson D.L."/>
            <person name="Rubin E."/>
            <person name="Saunders E."/>
            <person name="Tapia R."/>
            <person name="Tesmer J.G."/>
            <person name="Thayer N."/>
            <person name="Thompson L.S."/>
            <person name="Tice H."/>
            <person name="Ticknor L.O."/>
            <person name="Wills P.L."/>
            <person name="Brettin T.S."/>
            <person name="Gilna P."/>
        </authorList>
    </citation>
    <scope>NUCLEOTIDE SEQUENCE [LARGE SCALE GENOMIC DNA]</scope>
    <source>
        <strain evidence="11">ZK / E33L</strain>
        <plasmid evidence="11">pE33L466</plasmid>
    </source>
</reference>
<dbReference type="Proteomes" id="UP000002612">
    <property type="component" value="Plasmid pE33L466"/>
</dbReference>
<proteinExistence type="inferred from homology"/>
<dbReference type="EMBL" id="CP000040">
    <property type="protein sequence ID" value="AAY60298.1"/>
    <property type="molecule type" value="Genomic_DNA"/>
</dbReference>
<evidence type="ECO:0000256" key="2">
    <source>
        <dbReference type="ARBA" id="ARBA00007886"/>
    </source>
</evidence>
<keyword evidence="6" id="KW-0564">Palmitate</keyword>
<feature type="domain" description="Spore germination protein N-terminal" evidence="9">
    <location>
        <begin position="37"/>
        <end position="213"/>
    </location>
</feature>
<dbReference type="PANTHER" id="PTHR35789:SF1">
    <property type="entry name" value="SPORE GERMINATION PROTEIN B3"/>
    <property type="match status" value="1"/>
</dbReference>
<dbReference type="GO" id="GO:0009847">
    <property type="term" value="P:spore germination"/>
    <property type="evidence" value="ECO:0007669"/>
    <property type="project" value="InterPro"/>
</dbReference>
<evidence type="ECO:0000259" key="8">
    <source>
        <dbReference type="Pfam" id="PF05504"/>
    </source>
</evidence>
<evidence type="ECO:0000313" key="10">
    <source>
        <dbReference type="EMBL" id="AAY60298.1"/>
    </source>
</evidence>